<dbReference type="EMBL" id="BK014839">
    <property type="protein sequence ID" value="DAD78092.1"/>
    <property type="molecule type" value="Genomic_DNA"/>
</dbReference>
<reference evidence="1" key="1">
    <citation type="journal article" date="2021" name="Proc. Natl. Acad. Sci. U.S.A.">
        <title>A Catalog of Tens of Thousands of Viruses from Human Metagenomes Reveals Hidden Associations with Chronic Diseases.</title>
        <authorList>
            <person name="Tisza M.J."/>
            <person name="Buck C.B."/>
        </authorList>
    </citation>
    <scope>NUCLEOTIDE SEQUENCE</scope>
    <source>
        <strain evidence="1">Ctrgt10</strain>
    </source>
</reference>
<name>A0A8S5M7A2_9CAUD</name>
<proteinExistence type="predicted"/>
<protein>
    <submittedName>
        <fullName evidence="1">Pepsin inhibitor</fullName>
    </submittedName>
</protein>
<organism evidence="1">
    <name type="scientific">Siphoviridae sp. ctrgt10</name>
    <dbReference type="NCBI Taxonomy" id="2826479"/>
    <lineage>
        <taxon>Viruses</taxon>
        <taxon>Duplodnaviria</taxon>
        <taxon>Heunggongvirae</taxon>
        <taxon>Uroviricota</taxon>
        <taxon>Caudoviricetes</taxon>
    </lineage>
</organism>
<sequence length="135" mass="16072">MIQIRRNVFETNSSSTHNCTVMNDSEYCSFQEGDLYLNNSWTSTESKVAKKELLTREEIVEYLEYTKDYKEVAKKLEEVVQDKEAFEEVLKEEDFEDEFVSAERFYDEDRLEIEERTYSLPKDTLHIICKFGFDG</sequence>
<evidence type="ECO:0000313" key="1">
    <source>
        <dbReference type="EMBL" id="DAD78092.1"/>
    </source>
</evidence>
<accession>A0A8S5M7A2</accession>